<proteinExistence type="predicted"/>
<comment type="caution">
    <text evidence="1">The sequence shown here is derived from an EMBL/GenBank/DDBJ whole genome shotgun (WGS) entry which is preliminary data.</text>
</comment>
<dbReference type="Proteomes" id="UP000033400">
    <property type="component" value="Unassembled WGS sequence"/>
</dbReference>
<gene>
    <name evidence="1" type="ORF">VD17_02685</name>
</gene>
<evidence type="ECO:0000313" key="1">
    <source>
        <dbReference type="EMBL" id="KJZ67619.1"/>
    </source>
</evidence>
<dbReference type="InterPro" id="IPR046702">
    <property type="entry name" value="DUF6572"/>
</dbReference>
<dbReference type="EMBL" id="LACH01000002">
    <property type="protein sequence ID" value="KJZ67619.1"/>
    <property type="molecule type" value="Genomic_DNA"/>
</dbReference>
<dbReference type="OrthoDB" id="2229810at2"/>
<organism evidence="1 2">
    <name type="scientific">Pseudomonas fluorescens</name>
    <dbReference type="NCBI Taxonomy" id="294"/>
    <lineage>
        <taxon>Bacteria</taxon>
        <taxon>Pseudomonadati</taxon>
        <taxon>Pseudomonadota</taxon>
        <taxon>Gammaproteobacteria</taxon>
        <taxon>Pseudomonadales</taxon>
        <taxon>Pseudomonadaceae</taxon>
        <taxon>Pseudomonas</taxon>
    </lineage>
</organism>
<protein>
    <submittedName>
        <fullName evidence="1">Uncharacterized protein</fullName>
    </submittedName>
</protein>
<evidence type="ECO:0000313" key="2">
    <source>
        <dbReference type="Proteomes" id="UP000033400"/>
    </source>
</evidence>
<dbReference type="PATRIC" id="fig|294.133.peg.1854"/>
<sequence>MSITNPRVIDFWAIPKRKLHDLVLVITDHLEWGGKAEQGEHLLLLQEKINTYIAFIESGEIYTEIPGALGKHPIIRVLGLYELPEQAELFIGRVTETLEEVGIGFEFELKADEAIRNM</sequence>
<dbReference type="RefSeq" id="WP_046052544.1">
    <property type="nucleotide sequence ID" value="NZ_LACH01000002.1"/>
</dbReference>
<reference evidence="1 2" key="1">
    <citation type="submission" date="2015-03" db="EMBL/GenBank/DDBJ databases">
        <title>Comparative genomics of Pseudomonas insights into diversity of traits involved in vanlence and defense.</title>
        <authorList>
            <person name="Qin Y."/>
        </authorList>
    </citation>
    <scope>NUCLEOTIDE SEQUENCE [LARGE SCALE GENOMIC DNA]</scope>
    <source>
        <strain evidence="1 2">H24</strain>
    </source>
</reference>
<dbReference type="Pfam" id="PF20212">
    <property type="entry name" value="DUF6572"/>
    <property type="match status" value="1"/>
</dbReference>
<dbReference type="AlphaFoldDB" id="A0A0F4VFY3"/>
<accession>A0A0F4VFY3</accession>
<name>A0A0F4VFY3_PSEFL</name>